<dbReference type="HOGENOM" id="CLU_098022_0_0_1"/>
<protein>
    <submittedName>
        <fullName evidence="2">Uncharacterized protein</fullName>
    </submittedName>
</protein>
<evidence type="ECO:0000256" key="1">
    <source>
        <dbReference type="SAM" id="MobiDB-lite"/>
    </source>
</evidence>
<accession>A0A0C9YWD8</accession>
<organism evidence="2 3">
    <name type="scientific">Pisolithus microcarpus 441</name>
    <dbReference type="NCBI Taxonomy" id="765257"/>
    <lineage>
        <taxon>Eukaryota</taxon>
        <taxon>Fungi</taxon>
        <taxon>Dikarya</taxon>
        <taxon>Basidiomycota</taxon>
        <taxon>Agaricomycotina</taxon>
        <taxon>Agaricomycetes</taxon>
        <taxon>Agaricomycetidae</taxon>
        <taxon>Boletales</taxon>
        <taxon>Sclerodermatineae</taxon>
        <taxon>Pisolithaceae</taxon>
        <taxon>Pisolithus</taxon>
    </lineage>
</organism>
<dbReference type="EMBL" id="KN833755">
    <property type="protein sequence ID" value="KIK21086.1"/>
    <property type="molecule type" value="Genomic_DNA"/>
</dbReference>
<keyword evidence="3" id="KW-1185">Reference proteome</keyword>
<dbReference type="Proteomes" id="UP000054018">
    <property type="component" value="Unassembled WGS sequence"/>
</dbReference>
<gene>
    <name evidence="2" type="ORF">PISMIDRAFT_563884</name>
</gene>
<dbReference type="OrthoDB" id="2635683at2759"/>
<evidence type="ECO:0000313" key="2">
    <source>
        <dbReference type="EMBL" id="KIK21086.1"/>
    </source>
</evidence>
<evidence type="ECO:0000313" key="3">
    <source>
        <dbReference type="Proteomes" id="UP000054018"/>
    </source>
</evidence>
<feature type="region of interest" description="Disordered" evidence="1">
    <location>
        <begin position="1"/>
        <end position="27"/>
    </location>
</feature>
<reference evidence="3" key="2">
    <citation type="submission" date="2015-01" db="EMBL/GenBank/DDBJ databases">
        <title>Evolutionary Origins and Diversification of the Mycorrhizal Mutualists.</title>
        <authorList>
            <consortium name="DOE Joint Genome Institute"/>
            <consortium name="Mycorrhizal Genomics Consortium"/>
            <person name="Kohler A."/>
            <person name="Kuo A."/>
            <person name="Nagy L.G."/>
            <person name="Floudas D."/>
            <person name="Copeland A."/>
            <person name="Barry K.W."/>
            <person name="Cichocki N."/>
            <person name="Veneault-Fourrey C."/>
            <person name="LaButti K."/>
            <person name="Lindquist E.A."/>
            <person name="Lipzen A."/>
            <person name="Lundell T."/>
            <person name="Morin E."/>
            <person name="Murat C."/>
            <person name="Riley R."/>
            <person name="Ohm R."/>
            <person name="Sun H."/>
            <person name="Tunlid A."/>
            <person name="Henrissat B."/>
            <person name="Grigoriev I.V."/>
            <person name="Hibbett D.S."/>
            <person name="Martin F."/>
        </authorList>
    </citation>
    <scope>NUCLEOTIDE SEQUENCE [LARGE SCALE GENOMIC DNA]</scope>
    <source>
        <strain evidence="3">441</strain>
    </source>
</reference>
<name>A0A0C9YWD8_9AGAM</name>
<dbReference type="AlphaFoldDB" id="A0A0C9YWD8"/>
<proteinExistence type="predicted"/>
<reference evidence="2 3" key="1">
    <citation type="submission" date="2014-04" db="EMBL/GenBank/DDBJ databases">
        <authorList>
            <consortium name="DOE Joint Genome Institute"/>
            <person name="Kuo A."/>
            <person name="Kohler A."/>
            <person name="Costa M.D."/>
            <person name="Nagy L.G."/>
            <person name="Floudas D."/>
            <person name="Copeland A."/>
            <person name="Barry K.W."/>
            <person name="Cichocki N."/>
            <person name="Veneault-Fourrey C."/>
            <person name="LaButti K."/>
            <person name="Lindquist E.A."/>
            <person name="Lipzen A."/>
            <person name="Lundell T."/>
            <person name="Morin E."/>
            <person name="Murat C."/>
            <person name="Sun H."/>
            <person name="Tunlid A."/>
            <person name="Henrissat B."/>
            <person name="Grigoriev I.V."/>
            <person name="Hibbett D.S."/>
            <person name="Martin F."/>
            <person name="Nordberg H.P."/>
            <person name="Cantor M.N."/>
            <person name="Hua S.X."/>
        </authorList>
    </citation>
    <scope>NUCLEOTIDE SEQUENCE [LARGE SCALE GENOMIC DNA]</scope>
    <source>
        <strain evidence="2 3">441</strain>
    </source>
</reference>
<sequence length="249" mass="28240">MDHSAIRNHCWPSPEDPLPGSRRPRGYPFGRSSGPEAAIIGGTVSSVLGNLTEQNKRDVANSLEYATHVAHQKTSEDEGFERFWEEYMNCLFSIGWEEIRNEWSNLSLEDTTSDVETFCDYVIDNIRNDPLYTQDEKDLIIQALEVIRNQADKHEFFRRFTVRKSFGALGICTALVEDGVLKLRFSAFMFSCDADVQDYLTTSIAHITFNAKKGVIAARADQGTIDLYRARIEEELEQASGDYIHGIDI</sequence>